<keyword evidence="1 3" id="KW-0547">Nucleotide-binding</keyword>
<dbReference type="InterPro" id="IPR027417">
    <property type="entry name" value="P-loop_NTPase"/>
</dbReference>
<organism evidence="7 8">
    <name type="scientific">Oerskovia turbata</name>
    <dbReference type="NCBI Taxonomy" id="1713"/>
    <lineage>
        <taxon>Bacteria</taxon>
        <taxon>Bacillati</taxon>
        <taxon>Actinomycetota</taxon>
        <taxon>Actinomycetes</taxon>
        <taxon>Micrococcales</taxon>
        <taxon>Cellulomonadaceae</taxon>
        <taxon>Oerskovia</taxon>
    </lineage>
</organism>
<protein>
    <recommendedName>
        <fullName evidence="5">FtsK domain-containing protein</fullName>
    </recommendedName>
</protein>
<evidence type="ECO:0000256" key="3">
    <source>
        <dbReference type="PROSITE-ProRule" id="PRU00289"/>
    </source>
</evidence>
<dbReference type="PANTHER" id="PTHR22683:SF1">
    <property type="entry name" value="TYPE VII SECRETION SYSTEM PROTEIN ESSC"/>
    <property type="match status" value="1"/>
</dbReference>
<keyword evidence="9" id="KW-1185">Reference proteome</keyword>
<keyword evidence="2 3" id="KW-0067">ATP-binding</keyword>
<accession>A0A4V1N555</accession>
<sequence>MLITLHPGVDLDVVPGARLGDLRPDLARVACRPEVATAPLEVDGVPLGDDHRVGTRPLLPGATLRATITGTHGRPARTPGTVRADPVEPDAAALRAPWHVAVLTGPECGALLPLEPGSPLDLGHETGPTVVVTLRASRRPSARRWTTRARVQVRVGRRVPARVTGRLSAQVRTAEAVRVHRQPEGRARRVRRRTARRWRPGHVLQVGATTYDLRPRPDLDAWDVPSGLSLPAPAVPRGLLDPASLTMAITPAVGSLALAAGTRQPLFALLALVGPLALLVPLLARRRRAALRDRPGTRGGHAVPHGSAPGGPGIDPARSADRSRTSGHRSSPASSSPHEERTPVPGSLLDRSRYPAPHPADLMTAAFAAHHATESRSPAASPVVASHSLGGISPRAALPRAQGALLPDGCVAVVGPRGARLAAARALLLAQVASGAEIDAVHREDLASDWSWLRWLPGARRSDLVVCTPQDEAGDGGEHHPRPVRCVVVDLATAPGRRGVTSHDLVEALETWWARRTGTERLILLAADRRSVPAWCRTVLDTAGHTWHLPDGTVEPAAQVGVGVDRAERYARHIAAAARLGRWPAGIETAGPVDPTDPAHPDLAANVSLAALLHAPRRHEPGASSAWVAARWSVPAKHAHPGLDVPIGSDAQGATVRVDLVRDGPHALVAGTTGAGKSELLQSLVLALALTYSPRDLAIALVDFKGGAGFGACVGLPHVVGQVTDLEPGLAGRALTGLRAELRRREHALAEAGVSDVDDLPRGTLPRLVVVIDEFRALADDLPDFLPGLLRLASQGRSLGVHLVLATQRPAGAVTADMRANISLRLALRQIDPGDSRDVIDSPDAASIPTGRPGRAVLRRGNEPPLALQCAHAGTPASAPSDRVQAVGRWGTPRGPGRTHVEPATDPVNDLVAAVVAAADAARLPAHAPPWLPALPARVTPSDLEGALLDEATPDALPLALADLPDQQRRGLVSWRPEDGHLAVLGRPRSGRSTALRALAVCALDRGWDVHVVGAAATLTDGLAQHPRCGTVVPRHDARRVARLVDLLLRGAQVHPTLVLLDDVEDLRTSLGRLASGAGADQLGRLLAEGPAHGVHVALAGGSAGLAGLSQRVGPRLVLASDTVPDDVAHGVPSRLAGRGGRPGRAVWLGAGDAVECQVVVDATPGGAVEGADGPGGATGRRAPVRLLPLPRYVAEADVVDAEATCHVVGAGAGGGADAGAGVARAAVLPPGGLVVGRGGDHAGPVHLDAARGALVVGPAGSGRSSTLLVLARQAHAAGRLRVVVSHDARFEYLVRDGAHRVHGVHVVTGPSSAEVRTVLGALSAGGLTAGDVVVVDDLDLLGKVLPVEVDGLTDLVRAGVAVLASAATVAAATAHRGLLAELRSVRSGLVLAPEERGSGEVFGRPLGWSVDPEVSPVGRAVAVRGNELVPVQLAWPATAPVADEAGPGEGRPGEAPRVERRPRPGSAVGADRVPSRGDDDRAEHETDEHDQGERHGADPAERDLVLEPAEGDHDLEELPGGHG</sequence>
<evidence type="ECO:0000313" key="8">
    <source>
        <dbReference type="Proteomes" id="UP000289805"/>
    </source>
</evidence>
<reference evidence="8 9" key="1">
    <citation type="submission" date="2019-01" db="EMBL/GenBank/DDBJ databases">
        <title>Oerskovia turbata Genome sequencing and assembly.</title>
        <authorList>
            <person name="Dou T."/>
        </authorList>
    </citation>
    <scope>NUCLEOTIDE SEQUENCE [LARGE SCALE GENOMIC DNA]</scope>
    <source>
        <strain evidence="7 8">JCM12123</strain>
        <strain evidence="6 9">JCM3160</strain>
    </source>
</reference>
<dbReference type="InterPro" id="IPR003593">
    <property type="entry name" value="AAA+_ATPase"/>
</dbReference>
<evidence type="ECO:0000313" key="7">
    <source>
        <dbReference type="EMBL" id="RXR34486.1"/>
    </source>
</evidence>
<feature type="compositionally biased region" description="Basic and acidic residues" evidence="4">
    <location>
        <begin position="1452"/>
        <end position="1463"/>
    </location>
</feature>
<dbReference type="GO" id="GO:0005524">
    <property type="term" value="F:ATP binding"/>
    <property type="evidence" value="ECO:0007669"/>
    <property type="project" value="UniProtKB-UniRule"/>
</dbReference>
<feature type="region of interest" description="Disordered" evidence="4">
    <location>
        <begin position="1440"/>
        <end position="1524"/>
    </location>
</feature>
<dbReference type="Pfam" id="PF01580">
    <property type="entry name" value="FtsK_SpoIIIE"/>
    <property type="match status" value="1"/>
</dbReference>
<dbReference type="OrthoDB" id="9807790at2"/>
<comment type="caution">
    <text evidence="7">The sequence shown here is derived from an EMBL/GenBank/DDBJ whole genome shotgun (WGS) entry which is preliminary data.</text>
</comment>
<dbReference type="RefSeq" id="WP_030150074.1">
    <property type="nucleotide sequence ID" value="NZ_JOFV01000002.1"/>
</dbReference>
<evidence type="ECO:0000256" key="1">
    <source>
        <dbReference type="ARBA" id="ARBA00022741"/>
    </source>
</evidence>
<dbReference type="InterPro" id="IPR050206">
    <property type="entry name" value="FtsK/SpoIIIE/SftA"/>
</dbReference>
<dbReference type="SUPFAM" id="SSF52540">
    <property type="entry name" value="P-loop containing nucleoside triphosphate hydrolases"/>
    <property type="match status" value="3"/>
</dbReference>
<dbReference type="PANTHER" id="PTHR22683">
    <property type="entry name" value="SPORULATION PROTEIN RELATED"/>
    <property type="match status" value="1"/>
</dbReference>
<dbReference type="GO" id="GO:0003677">
    <property type="term" value="F:DNA binding"/>
    <property type="evidence" value="ECO:0007669"/>
    <property type="project" value="InterPro"/>
</dbReference>
<dbReference type="InterPro" id="IPR002543">
    <property type="entry name" value="FtsK_dom"/>
</dbReference>
<evidence type="ECO:0000256" key="2">
    <source>
        <dbReference type="ARBA" id="ARBA00022840"/>
    </source>
</evidence>
<dbReference type="CDD" id="cd01127">
    <property type="entry name" value="TrwB_TraG_TraD_VirD4"/>
    <property type="match status" value="1"/>
</dbReference>
<dbReference type="EMBL" id="SDJQ01000010">
    <property type="protein sequence ID" value="RXR34486.1"/>
    <property type="molecule type" value="Genomic_DNA"/>
</dbReference>
<feature type="compositionally biased region" description="Basic and acidic residues" evidence="4">
    <location>
        <begin position="1474"/>
        <end position="1506"/>
    </location>
</feature>
<dbReference type="PROSITE" id="PS50901">
    <property type="entry name" value="FTSK"/>
    <property type="match status" value="1"/>
</dbReference>
<feature type="domain" description="FtsK" evidence="5">
    <location>
        <begin position="653"/>
        <end position="837"/>
    </location>
</feature>
<dbReference type="Proteomes" id="UP000289805">
    <property type="component" value="Unassembled WGS sequence"/>
</dbReference>
<feature type="binding site" evidence="3">
    <location>
        <begin position="671"/>
        <end position="678"/>
    </location>
    <ligand>
        <name>ATP</name>
        <dbReference type="ChEBI" id="CHEBI:30616"/>
    </ligand>
</feature>
<proteinExistence type="predicted"/>
<gene>
    <name evidence="6" type="ORF">EQW73_04455</name>
    <name evidence="7" type="ORF">EQW78_07950</name>
</gene>
<feature type="region of interest" description="Disordered" evidence="4">
    <location>
        <begin position="292"/>
        <end position="355"/>
    </location>
</feature>
<dbReference type="STRING" id="1713.GCA_000718325_00512"/>
<dbReference type="SMART" id="SM00382">
    <property type="entry name" value="AAA"/>
    <property type="match status" value="3"/>
</dbReference>
<evidence type="ECO:0000256" key="4">
    <source>
        <dbReference type="SAM" id="MobiDB-lite"/>
    </source>
</evidence>
<evidence type="ECO:0000313" key="9">
    <source>
        <dbReference type="Proteomes" id="UP000290517"/>
    </source>
</evidence>
<name>A0A4V1N555_9CELL</name>
<dbReference type="Proteomes" id="UP000290517">
    <property type="component" value="Unassembled WGS sequence"/>
</dbReference>
<evidence type="ECO:0000313" key="6">
    <source>
        <dbReference type="EMBL" id="RXR26753.1"/>
    </source>
</evidence>
<dbReference type="EMBL" id="SDJR01000003">
    <property type="protein sequence ID" value="RXR26753.1"/>
    <property type="molecule type" value="Genomic_DNA"/>
</dbReference>
<evidence type="ECO:0000259" key="5">
    <source>
        <dbReference type="PROSITE" id="PS50901"/>
    </source>
</evidence>
<dbReference type="Gene3D" id="3.40.50.300">
    <property type="entry name" value="P-loop containing nucleotide triphosphate hydrolases"/>
    <property type="match status" value="3"/>
</dbReference>